<keyword evidence="6 7" id="KW-0648">Protein biosynthesis</keyword>
<comment type="subcellular location">
    <subcellularLocation>
        <location evidence="2 7">Cytoplasm</location>
    </subcellularLocation>
</comment>
<dbReference type="PROSITE" id="PS00745">
    <property type="entry name" value="RF_PROK_I"/>
    <property type="match status" value="1"/>
</dbReference>
<dbReference type="Gene3D" id="6.10.140.1950">
    <property type="match status" value="1"/>
</dbReference>
<evidence type="ECO:0000256" key="5">
    <source>
        <dbReference type="ARBA" id="ARBA00022490"/>
    </source>
</evidence>
<dbReference type="Pfam" id="PF03462">
    <property type="entry name" value="PCRF"/>
    <property type="match status" value="1"/>
</dbReference>
<reference evidence="11 12" key="1">
    <citation type="submission" date="2016-11" db="EMBL/GenBank/DDBJ databases">
        <authorList>
            <person name="Jaros S."/>
            <person name="Januszkiewicz K."/>
            <person name="Wedrychowicz H."/>
        </authorList>
    </citation>
    <scope>NUCLEOTIDE SEQUENCE [LARGE SCALE GENOMIC DNA]</scope>
    <source>
        <strain evidence="11 12">DSM 21986</strain>
    </source>
</reference>
<feature type="modified residue" description="N5-methylglutamine" evidence="7">
    <location>
        <position position="248"/>
    </location>
</feature>
<dbReference type="SUPFAM" id="SSF75620">
    <property type="entry name" value="Release factor"/>
    <property type="match status" value="1"/>
</dbReference>
<dbReference type="InterPro" id="IPR050057">
    <property type="entry name" value="Prokaryotic/Mito_RF"/>
</dbReference>
<dbReference type="InterPro" id="IPR045853">
    <property type="entry name" value="Pep_chain_release_fac_I_sf"/>
</dbReference>
<dbReference type="SMART" id="SM00937">
    <property type="entry name" value="PCRF"/>
    <property type="match status" value="1"/>
</dbReference>
<evidence type="ECO:0000256" key="4">
    <source>
        <dbReference type="ARBA" id="ARBA00022481"/>
    </source>
</evidence>
<dbReference type="GO" id="GO:0016149">
    <property type="term" value="F:translation release factor activity, codon specific"/>
    <property type="evidence" value="ECO:0007669"/>
    <property type="project" value="UniProtKB-UniRule"/>
</dbReference>
<dbReference type="EMBL" id="FQUS01000001">
    <property type="protein sequence ID" value="SHE37925.1"/>
    <property type="molecule type" value="Genomic_DNA"/>
</dbReference>
<dbReference type="AlphaFoldDB" id="A0A1M4T0G5"/>
<evidence type="ECO:0000256" key="8">
    <source>
        <dbReference type="NCBIfam" id="TIGR00019"/>
    </source>
</evidence>
<dbReference type="Gene3D" id="3.30.70.1660">
    <property type="match status" value="1"/>
</dbReference>
<organism evidence="11 12">
    <name type="scientific">Fodinibius roseus</name>
    <dbReference type="NCBI Taxonomy" id="1194090"/>
    <lineage>
        <taxon>Bacteria</taxon>
        <taxon>Pseudomonadati</taxon>
        <taxon>Balneolota</taxon>
        <taxon>Balneolia</taxon>
        <taxon>Balneolales</taxon>
        <taxon>Balneolaceae</taxon>
        <taxon>Fodinibius</taxon>
    </lineage>
</organism>
<comment type="PTM">
    <text evidence="7">Methylated by PrmC. Methylation increases the termination efficiency of RF1.</text>
</comment>
<protein>
    <recommendedName>
        <fullName evidence="7 8">Peptide chain release factor 1</fullName>
        <shortName evidence="7">RF-1</shortName>
    </recommendedName>
</protein>
<proteinExistence type="inferred from homology"/>
<evidence type="ECO:0000256" key="1">
    <source>
        <dbReference type="ARBA" id="ARBA00002986"/>
    </source>
</evidence>
<dbReference type="FunFam" id="3.30.70.1660:FF:000004">
    <property type="entry name" value="Peptide chain release factor 1"/>
    <property type="match status" value="1"/>
</dbReference>
<feature type="compositionally biased region" description="Basic and acidic residues" evidence="9">
    <location>
        <begin position="298"/>
        <end position="308"/>
    </location>
</feature>
<dbReference type="GO" id="GO:0003677">
    <property type="term" value="F:DNA binding"/>
    <property type="evidence" value="ECO:0007669"/>
    <property type="project" value="InterPro"/>
</dbReference>
<evidence type="ECO:0000256" key="2">
    <source>
        <dbReference type="ARBA" id="ARBA00004496"/>
    </source>
</evidence>
<evidence type="ECO:0000256" key="3">
    <source>
        <dbReference type="ARBA" id="ARBA00010835"/>
    </source>
</evidence>
<evidence type="ECO:0000256" key="6">
    <source>
        <dbReference type="ARBA" id="ARBA00022917"/>
    </source>
</evidence>
<dbReference type="Gene3D" id="3.30.160.20">
    <property type="match status" value="1"/>
</dbReference>
<dbReference type="PANTHER" id="PTHR43804:SF7">
    <property type="entry name" value="LD18447P"/>
    <property type="match status" value="1"/>
</dbReference>
<dbReference type="Proteomes" id="UP000184041">
    <property type="component" value="Unassembled WGS sequence"/>
</dbReference>
<dbReference type="Pfam" id="PF00472">
    <property type="entry name" value="RF-1"/>
    <property type="match status" value="1"/>
</dbReference>
<comment type="function">
    <text evidence="1 7">Peptide chain release factor 1 directs the termination of translation in response to the peptide chain termination codons UAG and UAA.</text>
</comment>
<dbReference type="FunFam" id="3.30.160.20:FF:000004">
    <property type="entry name" value="Peptide chain release factor 1"/>
    <property type="match status" value="1"/>
</dbReference>
<keyword evidence="12" id="KW-1185">Reference proteome</keyword>
<dbReference type="InterPro" id="IPR000352">
    <property type="entry name" value="Pep_chain_release_fac_I"/>
</dbReference>
<accession>A0A1M4T0G5</accession>
<feature type="domain" description="Prokaryotic-type class I peptide chain release factors" evidence="10">
    <location>
        <begin position="241"/>
        <end position="257"/>
    </location>
</feature>
<dbReference type="GO" id="GO:0005829">
    <property type="term" value="C:cytosol"/>
    <property type="evidence" value="ECO:0007669"/>
    <property type="project" value="UniProtKB-ARBA"/>
</dbReference>
<dbReference type="STRING" id="1194090.SAMN05443144_101173"/>
<dbReference type="NCBIfam" id="NF001859">
    <property type="entry name" value="PRK00591.1"/>
    <property type="match status" value="1"/>
</dbReference>
<dbReference type="InterPro" id="IPR004373">
    <property type="entry name" value="RF-1"/>
</dbReference>
<comment type="similarity">
    <text evidence="3 7">Belongs to the prokaryotic/mitochondrial release factor family.</text>
</comment>
<dbReference type="FunFam" id="3.30.70.1660:FF:000002">
    <property type="entry name" value="Peptide chain release factor 1"/>
    <property type="match status" value="1"/>
</dbReference>
<dbReference type="HAMAP" id="MF_00093">
    <property type="entry name" value="Rel_fac_1"/>
    <property type="match status" value="1"/>
</dbReference>
<dbReference type="InterPro" id="IPR005139">
    <property type="entry name" value="PCRF"/>
</dbReference>
<dbReference type="PANTHER" id="PTHR43804">
    <property type="entry name" value="LD18447P"/>
    <property type="match status" value="1"/>
</dbReference>
<evidence type="ECO:0000313" key="11">
    <source>
        <dbReference type="EMBL" id="SHE37925.1"/>
    </source>
</evidence>
<name>A0A1M4T0G5_9BACT</name>
<evidence type="ECO:0000259" key="10">
    <source>
        <dbReference type="PROSITE" id="PS00745"/>
    </source>
</evidence>
<keyword evidence="5 7" id="KW-0963">Cytoplasm</keyword>
<gene>
    <name evidence="7" type="primary">prfA</name>
    <name evidence="11" type="ORF">SAMN05443144_101173</name>
</gene>
<sequence length="372" mass="42613">MIWKLIIQSDSLSMDIEAKLEQVRERFEEVTAAMSDPAVYDDPDRYTELTKEHSELKQLVELYDEWKDIGRQIEGNNELIEEGGDAEITEMAKEEINELKPRLEQLEEDIKFKLIPKDPDDSKNVIVELRAGTGGDEAAIFVGDLFDMYRRYADNMGWKLNLLSINDSVKGGYKELTFGLEGEEVYGKMKYESGVHRVQRVPETETQGRVHTSAATVAVLPEAEEVDIEINSADLRIDTFRASGAGGQHVNKTDSAIRITHEPSGVVVECQQERSQHQNKEKAMKMLRSKLYEKEEEKLRRARDKERQSQISTGDRSAKIRTYNFPQSRVTDHRINLTLYNLEDIMKGDVDEVIEALRVQDNLDKLNAVMEN</sequence>
<keyword evidence="4 7" id="KW-0488">Methylation</keyword>
<evidence type="ECO:0000313" key="12">
    <source>
        <dbReference type="Proteomes" id="UP000184041"/>
    </source>
</evidence>
<evidence type="ECO:0000256" key="7">
    <source>
        <dbReference type="HAMAP-Rule" id="MF_00093"/>
    </source>
</evidence>
<evidence type="ECO:0000256" key="9">
    <source>
        <dbReference type="SAM" id="MobiDB-lite"/>
    </source>
</evidence>
<dbReference type="NCBIfam" id="TIGR00019">
    <property type="entry name" value="prfA"/>
    <property type="match status" value="1"/>
</dbReference>
<feature type="region of interest" description="Disordered" evidence="9">
    <location>
        <begin position="298"/>
        <end position="318"/>
    </location>
</feature>